<dbReference type="AlphaFoldDB" id="A0A0S1MK91"/>
<dbReference type="EMBL" id="KT247084">
    <property type="protein sequence ID" value="ALL41173.1"/>
    <property type="molecule type" value="mRNA"/>
</dbReference>
<name>A0A0S1MK91_PHAPC</name>
<evidence type="ECO:0000313" key="1">
    <source>
        <dbReference type="EMBL" id="ALL41173.1"/>
    </source>
</evidence>
<protein>
    <submittedName>
        <fullName evidence="1">Glucose-regulated protein</fullName>
    </submittedName>
</protein>
<reference evidence="1" key="1">
    <citation type="submission" date="2015-07" db="EMBL/GenBank/DDBJ databases">
        <title>Elucidating the P. pachyrhizi secretome and potential effectors.</title>
        <authorList>
            <person name="de Carvalho M.C.C.G."/>
            <person name="Nascimento L.C."/>
            <person name="Darben L.M."/>
            <person name="Polizel-Podanosqui A.M."/>
            <person name="Lopes-Caitar V.S."/>
            <person name="Rocha C.S."/>
            <person name="Qi M."/>
            <person name="Carazolle M."/>
            <person name="Kuwahara M.K."/>
            <person name="Pereira G.A.G."/>
            <person name="Abdelnoor R.V."/>
            <person name="Whitham S.A."/>
            <person name="Marcelino-Guimaraes F.C."/>
        </authorList>
    </citation>
    <scope>NUCLEOTIDE SEQUENCE</scope>
</reference>
<proteinExistence type="evidence at transcript level"/>
<organism evidence="1">
    <name type="scientific">Phakopsora pachyrhizi</name>
    <name type="common">Asian soybean rust disease fungus</name>
    <dbReference type="NCBI Taxonomy" id="170000"/>
    <lineage>
        <taxon>Eukaryota</taxon>
        <taxon>Fungi</taxon>
        <taxon>Dikarya</taxon>
        <taxon>Basidiomycota</taxon>
        <taxon>Pucciniomycotina</taxon>
        <taxon>Pucciniomycetes</taxon>
        <taxon>Pucciniales</taxon>
        <taxon>Phakopsoraceae</taxon>
        <taxon>Phakopsora</taxon>
    </lineage>
</organism>
<accession>A0A0S1MK91</accession>
<sequence length="83" mass="9355">MSRPLQQLPMGLIRPRASDKSLFMTWEVVLLMFPSSQLMKVCLRCLQLPVIPTWAVKISTTESWSTSLSSGSENMTGRTLPRT</sequence>